<feature type="region of interest" description="Disordered" evidence="1">
    <location>
        <begin position="367"/>
        <end position="401"/>
    </location>
</feature>
<dbReference type="SUPFAM" id="SSF56219">
    <property type="entry name" value="DNase I-like"/>
    <property type="match status" value="1"/>
</dbReference>
<feature type="compositionally biased region" description="Pro residues" evidence="1">
    <location>
        <begin position="1184"/>
        <end position="1194"/>
    </location>
</feature>
<protein>
    <submittedName>
        <fullName evidence="2">Uncharacterized protein</fullName>
    </submittedName>
</protein>
<feature type="compositionally biased region" description="Low complexity" evidence="1">
    <location>
        <begin position="388"/>
        <end position="401"/>
    </location>
</feature>
<dbReference type="Pfam" id="PF04646">
    <property type="entry name" value="DUF604"/>
    <property type="match status" value="1"/>
</dbReference>
<sequence length="1248" mass="135597">MPEIAIGGAGFAISQGLMAQLAPEVQRCRQAYSWNWQGDVRVAQCVADLGYGVEDDPHLYPEGVATELRYSGSRLLDGSGVPPASFHHLAPEELDRLHMAQVARGAGATGAGDADFGALALREATHHEPSLNLTFRLRFGWQVEVEGAARGRLVAGRLKAFEATPPGGFLQDYGGQPCGGEPAGAALEVLVEGRCRACGGGAALAVWHCVAAEAEPAHLLQQYLKMAGLSSDSTALELAHQFEEAAERVKPKPKAKCPHVALREATSLRAQKQAKLAKASKQLLSAEAWLEECKGRQLAAAEELFEADQATPIFGVDPQLFQDLDDYEEEDKQKLLQFQKELDDVATQAKAREQQFKELLASAKQALRAPRKRRRAEGGQARADEAEGAASEAAPASPSGPLAVARSPLKVLLLVATLLLSPLPPTSAGSTGAPVGDATAFYSNITERGPQARRFLTEKFYDHSVVALVETHQGANALPQLETDLDKDGWQLSSTPARPSGRSESGLSGGEWILTRKFVVSSSVQRMRAAARAEGRQDPCKGFVPLTLHLRTGNVVAIAAYLQPGLEFRGINNGIMVALAPFTWALADPWLVVADWNCEPSSPVASGWVQPLQARAEAPLNCKVTCDKGPGRLYDYVLASHTCPDLTLHDVQSAPWKTHCGILITIKGAREERWASKLVAPKALPTAVRFHRRLLPHSAFRPPLDLSAYATKLSSIRRTHTRNSYAERWGITTTLLVRFRALTRNGVDLCQARDCLSQLRRHLQSLDLLEKDAYVGKKTTLELAKAWVSDAGILDELEDDALDQVVQLPQRWSDWASSRAMTASRASFMVWVREQWRRKPGLLHRHVKPDPTPEWEGAGPDGCPTSHLQLLLEGKRQHWSEIWREKVDTQEDLHYWLNQLHSDALEEALPPFELDQLTSTLRAMPSSKAQGVDALGPNDVLRLPDIGRRALVNLLNGIELSGVWPVEITTVLGASIPKEAGGHRVLGLMPHTAKLWSRRRLAQATPLCSFDGMCLLSGFACELRTRVCMAALLGFGHVFVLDWVIVSAGAVSAGAEGPEDYTFLAFGEDGYNDTVLEDFSELLADFERDCSAAAWRLAAKHPDGEELADGADLHGIQRELEAFARKGDMDLWGATVSVTAGREPPAPPPCRRPASAACGILNARSSARLSGGPVEAAARHAASRPPPASLPPPSASEKVEAEVRVRNEKFAFAANLRYLRSQPEARVRNVRAFEPGLSGRGSNLDLVP</sequence>
<dbReference type="EMBL" id="CAUYUJ010004114">
    <property type="protein sequence ID" value="CAK0808213.1"/>
    <property type="molecule type" value="Genomic_DNA"/>
</dbReference>
<comment type="caution">
    <text evidence="2">The sequence shown here is derived from an EMBL/GenBank/DDBJ whole genome shotgun (WGS) entry which is preliminary data.</text>
</comment>
<evidence type="ECO:0000313" key="3">
    <source>
        <dbReference type="Proteomes" id="UP001189429"/>
    </source>
</evidence>
<dbReference type="Proteomes" id="UP001189429">
    <property type="component" value="Unassembled WGS sequence"/>
</dbReference>
<dbReference type="Gene3D" id="3.90.550.50">
    <property type="match status" value="1"/>
</dbReference>
<evidence type="ECO:0000313" key="2">
    <source>
        <dbReference type="EMBL" id="CAK0808213.1"/>
    </source>
</evidence>
<evidence type="ECO:0000256" key="1">
    <source>
        <dbReference type="SAM" id="MobiDB-lite"/>
    </source>
</evidence>
<proteinExistence type="predicted"/>
<dbReference type="InterPro" id="IPR036691">
    <property type="entry name" value="Endo/exonu/phosph_ase_sf"/>
</dbReference>
<organism evidence="2 3">
    <name type="scientific">Prorocentrum cordatum</name>
    <dbReference type="NCBI Taxonomy" id="2364126"/>
    <lineage>
        <taxon>Eukaryota</taxon>
        <taxon>Sar</taxon>
        <taxon>Alveolata</taxon>
        <taxon>Dinophyceae</taxon>
        <taxon>Prorocentrales</taxon>
        <taxon>Prorocentraceae</taxon>
        <taxon>Prorocentrum</taxon>
    </lineage>
</organism>
<gene>
    <name evidence="2" type="ORF">PCOR1329_LOCUS13876</name>
</gene>
<reference evidence="2" key="1">
    <citation type="submission" date="2023-10" db="EMBL/GenBank/DDBJ databases">
        <authorList>
            <person name="Chen Y."/>
            <person name="Shah S."/>
            <person name="Dougan E. K."/>
            <person name="Thang M."/>
            <person name="Chan C."/>
        </authorList>
    </citation>
    <scope>NUCLEOTIDE SEQUENCE [LARGE SCALE GENOMIC DNA]</scope>
</reference>
<feature type="region of interest" description="Disordered" evidence="1">
    <location>
        <begin position="486"/>
        <end position="508"/>
    </location>
</feature>
<keyword evidence="3" id="KW-1185">Reference proteome</keyword>
<feature type="region of interest" description="Disordered" evidence="1">
    <location>
        <begin position="1171"/>
        <end position="1201"/>
    </location>
</feature>
<dbReference type="InterPro" id="IPR006740">
    <property type="entry name" value="DUF604"/>
</dbReference>
<accession>A0ABN9QPU1</accession>
<name>A0ABN9QPU1_9DINO</name>